<sequence length="194" mass="21266">MKTEIDWGHELDRSFAIEEPIAVERYVARGHRALRHRRTFTTIAAAATLVAATMTWAALPALYSSGDSVVAGEGPGASPPASSDVARPSRFRTASPQELERMPDGVPVTLPESGDAFIVRPGWRVDRSIESIGEAGWTARWAIQVVQERSDTERWVTIDWLAQETVALNVEAPGQRYADFEEFAADVITDFGAP</sequence>
<dbReference type="EMBL" id="SDWS01000001">
    <property type="protein sequence ID" value="RYB96213.1"/>
    <property type="molecule type" value="Genomic_DNA"/>
</dbReference>
<accession>A0A4Q2S763</accession>
<feature type="transmembrane region" description="Helical" evidence="2">
    <location>
        <begin position="39"/>
        <end position="59"/>
    </location>
</feature>
<gene>
    <name evidence="3" type="ORF">EUA06_01120</name>
</gene>
<protein>
    <submittedName>
        <fullName evidence="3">Uncharacterized protein</fullName>
    </submittedName>
</protein>
<dbReference type="Proteomes" id="UP000291838">
    <property type="component" value="Unassembled WGS sequence"/>
</dbReference>
<evidence type="ECO:0000256" key="2">
    <source>
        <dbReference type="SAM" id="Phobius"/>
    </source>
</evidence>
<dbReference type="RefSeq" id="WP_129473165.1">
    <property type="nucleotide sequence ID" value="NZ_SDWS01000001.1"/>
</dbReference>
<organism evidence="3 4">
    <name type="scientific">Nocardioides glacieisoli</name>
    <dbReference type="NCBI Taxonomy" id="1168730"/>
    <lineage>
        <taxon>Bacteria</taxon>
        <taxon>Bacillati</taxon>
        <taxon>Actinomycetota</taxon>
        <taxon>Actinomycetes</taxon>
        <taxon>Propionibacteriales</taxon>
        <taxon>Nocardioidaceae</taxon>
        <taxon>Nocardioides</taxon>
    </lineage>
</organism>
<proteinExistence type="predicted"/>
<keyword evidence="2" id="KW-0812">Transmembrane</keyword>
<feature type="region of interest" description="Disordered" evidence="1">
    <location>
        <begin position="72"/>
        <end position="97"/>
    </location>
</feature>
<evidence type="ECO:0000313" key="3">
    <source>
        <dbReference type="EMBL" id="RYB96213.1"/>
    </source>
</evidence>
<keyword evidence="4" id="KW-1185">Reference proteome</keyword>
<dbReference type="AlphaFoldDB" id="A0A4Q2S763"/>
<evidence type="ECO:0000313" key="4">
    <source>
        <dbReference type="Proteomes" id="UP000291838"/>
    </source>
</evidence>
<keyword evidence="2" id="KW-0472">Membrane</keyword>
<comment type="caution">
    <text evidence="3">The sequence shown here is derived from an EMBL/GenBank/DDBJ whole genome shotgun (WGS) entry which is preliminary data.</text>
</comment>
<reference evidence="3 4" key="1">
    <citation type="submission" date="2019-01" db="EMBL/GenBank/DDBJ databases">
        <title>Novel species of Nocardioides.</title>
        <authorList>
            <person name="Liu Q."/>
            <person name="Xin Y.-H."/>
        </authorList>
    </citation>
    <scope>NUCLEOTIDE SEQUENCE [LARGE SCALE GENOMIC DNA]</scope>
    <source>
        <strain evidence="3 4">HLT3-15</strain>
    </source>
</reference>
<dbReference type="OrthoDB" id="3773198at2"/>
<evidence type="ECO:0000256" key="1">
    <source>
        <dbReference type="SAM" id="MobiDB-lite"/>
    </source>
</evidence>
<keyword evidence="2" id="KW-1133">Transmembrane helix</keyword>
<name>A0A4Q2S763_9ACTN</name>